<dbReference type="GO" id="GO:0046872">
    <property type="term" value="F:metal ion binding"/>
    <property type="evidence" value="ECO:0007669"/>
    <property type="project" value="UniProtKB-KW"/>
</dbReference>
<protein>
    <recommendedName>
        <fullName evidence="8">Pirin</fullName>
    </recommendedName>
</protein>
<feature type="binding site" evidence="2">
    <location>
        <position position="60"/>
    </location>
    <ligand>
        <name>Fe cation</name>
        <dbReference type="ChEBI" id="CHEBI:24875"/>
    </ligand>
</feature>
<reference evidence="6 7" key="1">
    <citation type="submission" date="2018-02" db="EMBL/GenBank/DDBJ databases">
        <title>Genomic analysis of the strain RR4-38 isolated from a seawater recirculating aquaculture system.</title>
        <authorList>
            <person name="Kim Y.-S."/>
            <person name="Jang Y.H."/>
            <person name="Kim K.-H."/>
        </authorList>
    </citation>
    <scope>NUCLEOTIDE SEQUENCE [LARGE SCALE GENOMIC DNA]</scope>
    <source>
        <strain evidence="6 7">RR4-38</strain>
    </source>
</reference>
<feature type="binding site" evidence="2">
    <location>
        <position position="58"/>
    </location>
    <ligand>
        <name>Fe cation</name>
        <dbReference type="ChEBI" id="CHEBI:24875"/>
    </ligand>
</feature>
<evidence type="ECO:0000256" key="3">
    <source>
        <dbReference type="RuleBase" id="RU003457"/>
    </source>
</evidence>
<evidence type="ECO:0000256" key="1">
    <source>
        <dbReference type="ARBA" id="ARBA00008416"/>
    </source>
</evidence>
<dbReference type="KEGG" id="aue:C5O00_14275"/>
<dbReference type="RefSeq" id="WP_105217499.1">
    <property type="nucleotide sequence ID" value="NZ_CP027062.1"/>
</dbReference>
<dbReference type="Pfam" id="PF02678">
    <property type="entry name" value="Pirin"/>
    <property type="match status" value="1"/>
</dbReference>
<comment type="cofactor">
    <cofactor evidence="2">
        <name>Fe cation</name>
        <dbReference type="ChEBI" id="CHEBI:24875"/>
    </cofactor>
    <text evidence="2">Binds 1 Fe cation per subunit.</text>
</comment>
<comment type="similarity">
    <text evidence="1 3">Belongs to the pirin family.</text>
</comment>
<evidence type="ECO:0000256" key="2">
    <source>
        <dbReference type="PIRSR" id="PIRSR006232-1"/>
    </source>
</evidence>
<feature type="binding site" evidence="2">
    <location>
        <position position="104"/>
    </location>
    <ligand>
        <name>Fe cation</name>
        <dbReference type="ChEBI" id="CHEBI:24875"/>
    </ligand>
</feature>
<name>A0A2S0I072_9FLAO</name>
<dbReference type="PANTHER" id="PTHR43212:SF3">
    <property type="entry name" value="QUERCETIN 2,3-DIOXYGENASE"/>
    <property type="match status" value="1"/>
</dbReference>
<organism evidence="6 7">
    <name type="scientific">Pukyongia salina</name>
    <dbReference type="NCBI Taxonomy" id="2094025"/>
    <lineage>
        <taxon>Bacteria</taxon>
        <taxon>Pseudomonadati</taxon>
        <taxon>Bacteroidota</taxon>
        <taxon>Flavobacteriia</taxon>
        <taxon>Flavobacteriales</taxon>
        <taxon>Flavobacteriaceae</taxon>
        <taxon>Pukyongia</taxon>
    </lineage>
</organism>
<evidence type="ECO:0008006" key="8">
    <source>
        <dbReference type="Google" id="ProtNLM"/>
    </source>
</evidence>
<dbReference type="CDD" id="cd02910">
    <property type="entry name" value="cupin_Yhhw_N"/>
    <property type="match status" value="1"/>
</dbReference>
<dbReference type="Pfam" id="PF17954">
    <property type="entry name" value="Pirin_C_2"/>
    <property type="match status" value="1"/>
</dbReference>
<keyword evidence="2" id="KW-0479">Metal-binding</keyword>
<evidence type="ECO:0000313" key="7">
    <source>
        <dbReference type="Proteomes" id="UP000238442"/>
    </source>
</evidence>
<dbReference type="OrthoDB" id="321327at2"/>
<evidence type="ECO:0000259" key="4">
    <source>
        <dbReference type="Pfam" id="PF02678"/>
    </source>
</evidence>
<dbReference type="EMBL" id="CP027062">
    <property type="protein sequence ID" value="AVI52260.1"/>
    <property type="molecule type" value="Genomic_DNA"/>
</dbReference>
<dbReference type="SUPFAM" id="SSF51182">
    <property type="entry name" value="RmlC-like cupins"/>
    <property type="match status" value="1"/>
</dbReference>
<dbReference type="Gene3D" id="2.60.120.10">
    <property type="entry name" value="Jelly Rolls"/>
    <property type="match status" value="2"/>
</dbReference>
<dbReference type="InterPro" id="IPR003829">
    <property type="entry name" value="Pirin_N_dom"/>
</dbReference>
<keyword evidence="7" id="KW-1185">Reference proteome</keyword>
<keyword evidence="2" id="KW-0408">Iron</keyword>
<dbReference type="PANTHER" id="PTHR43212">
    <property type="entry name" value="QUERCETIN 2,3-DIOXYGENASE"/>
    <property type="match status" value="1"/>
</dbReference>
<feature type="binding site" evidence="2">
    <location>
        <position position="102"/>
    </location>
    <ligand>
        <name>Fe cation</name>
        <dbReference type="ChEBI" id="CHEBI:24875"/>
    </ligand>
</feature>
<feature type="domain" description="Quercetin 2,3-dioxygenase C-terminal cupin" evidence="5">
    <location>
        <begin position="156"/>
        <end position="235"/>
    </location>
</feature>
<accession>A0A2S0I072</accession>
<dbReference type="InterPro" id="IPR041602">
    <property type="entry name" value="Quercetinase_C"/>
</dbReference>
<gene>
    <name evidence="6" type="ORF">C5O00_14275</name>
</gene>
<dbReference type="InterPro" id="IPR014710">
    <property type="entry name" value="RmlC-like_jellyroll"/>
</dbReference>
<evidence type="ECO:0000313" key="6">
    <source>
        <dbReference type="EMBL" id="AVI52260.1"/>
    </source>
</evidence>
<dbReference type="PIRSF" id="PIRSF006232">
    <property type="entry name" value="Pirin"/>
    <property type="match status" value="1"/>
</dbReference>
<dbReference type="InterPro" id="IPR011051">
    <property type="entry name" value="RmlC_Cupin_sf"/>
</dbReference>
<dbReference type="Proteomes" id="UP000238442">
    <property type="component" value="Chromosome"/>
</dbReference>
<evidence type="ECO:0000259" key="5">
    <source>
        <dbReference type="Pfam" id="PF17954"/>
    </source>
</evidence>
<dbReference type="AlphaFoldDB" id="A0A2S0I072"/>
<feature type="domain" description="Pirin N-terminal" evidence="4">
    <location>
        <begin position="13"/>
        <end position="120"/>
    </location>
</feature>
<proteinExistence type="inferred from homology"/>
<sequence length="238" mass="26693">MKKILHPADTRGTADYGWLQARYSFSFANFFNPDRIQFGKLRVLNDDIVAPAMGFGKHPHQNMEIVTIPQQGALKHRDSMGNEGVIESGDIQIMSAGSGVEHSEMNANTTQSVKLFQIWVFPEEENVSPRYDQKKIAPLLKNNQFSAVVKPRSHAAADELWVHQQAWFNIGEFSETTITDYKLNNPANGAYIFVIDGTIVVDNETLNKRDAIGVWDTNSVSITAEKDSRVLLIEVPMN</sequence>
<dbReference type="InterPro" id="IPR012093">
    <property type="entry name" value="Pirin"/>
</dbReference>